<dbReference type="Gene3D" id="1.10.10.10">
    <property type="entry name" value="Winged helix-like DNA-binding domain superfamily/Winged helix DNA-binding domain"/>
    <property type="match status" value="1"/>
</dbReference>
<dbReference type="InterPro" id="IPR007627">
    <property type="entry name" value="RNA_pol_sigma70_r2"/>
</dbReference>
<evidence type="ECO:0000256" key="1">
    <source>
        <dbReference type="ARBA" id="ARBA00010641"/>
    </source>
</evidence>
<comment type="caution">
    <text evidence="8">The sequence shown here is derived from an EMBL/GenBank/DDBJ whole genome shotgun (WGS) entry which is preliminary data.</text>
</comment>
<evidence type="ECO:0000256" key="3">
    <source>
        <dbReference type="ARBA" id="ARBA00023082"/>
    </source>
</evidence>
<dbReference type="CDD" id="cd06171">
    <property type="entry name" value="Sigma70_r4"/>
    <property type="match status" value="1"/>
</dbReference>
<evidence type="ECO:0008006" key="10">
    <source>
        <dbReference type="Google" id="ProtNLM"/>
    </source>
</evidence>
<keyword evidence="2" id="KW-0805">Transcription regulation</keyword>
<dbReference type="InterPro" id="IPR039425">
    <property type="entry name" value="RNA_pol_sigma-70-like"/>
</dbReference>
<keyword evidence="5" id="KW-0804">Transcription</keyword>
<dbReference type="GO" id="GO:0016987">
    <property type="term" value="F:sigma factor activity"/>
    <property type="evidence" value="ECO:0007669"/>
    <property type="project" value="UniProtKB-KW"/>
</dbReference>
<sequence>MKHDRSQPSSNPLKAQEDIRSVRGFGSVYDAYAERIWRHIFIRVRLREEANDLTSQVFYKTWEYVKSGRRITNVSAFLYRTADHAIIDWYRVQKRHVSLEEYLEQSASNEPVTHERFDEKAFAQTEAQRFQRALQRMSEKDRTLLVMRFVDELDIEEIARALGKSRGAVAVALHRALKILQQFMR</sequence>
<organism evidence="8 9">
    <name type="scientific">Candidatus Brennerbacteria bacterium CG_4_8_14_3_um_filter_43_14</name>
    <dbReference type="NCBI Taxonomy" id="1974521"/>
    <lineage>
        <taxon>Bacteria</taxon>
        <taxon>Candidatus Brenneribacteriota</taxon>
    </lineage>
</organism>
<evidence type="ECO:0000313" key="9">
    <source>
        <dbReference type="Proteomes" id="UP000236842"/>
    </source>
</evidence>
<dbReference type="GO" id="GO:0006352">
    <property type="term" value="P:DNA-templated transcription initiation"/>
    <property type="evidence" value="ECO:0007669"/>
    <property type="project" value="InterPro"/>
</dbReference>
<dbReference type="PANTHER" id="PTHR43133">
    <property type="entry name" value="RNA POLYMERASE ECF-TYPE SIGMA FACTO"/>
    <property type="match status" value="1"/>
</dbReference>
<dbReference type="NCBIfam" id="TIGR02937">
    <property type="entry name" value="sigma70-ECF"/>
    <property type="match status" value="1"/>
</dbReference>
<dbReference type="InterPro" id="IPR014284">
    <property type="entry name" value="RNA_pol_sigma-70_dom"/>
</dbReference>
<evidence type="ECO:0000256" key="5">
    <source>
        <dbReference type="ARBA" id="ARBA00023163"/>
    </source>
</evidence>
<reference evidence="9" key="1">
    <citation type="submission" date="2017-09" db="EMBL/GenBank/DDBJ databases">
        <title>Depth-based differentiation of microbial function through sediment-hosted aquifers and enrichment of novel symbionts in the deep terrestrial subsurface.</title>
        <authorList>
            <person name="Probst A.J."/>
            <person name="Ladd B."/>
            <person name="Jarett J.K."/>
            <person name="Geller-Mcgrath D.E."/>
            <person name="Sieber C.M.K."/>
            <person name="Emerson J.B."/>
            <person name="Anantharaman K."/>
            <person name="Thomas B.C."/>
            <person name="Malmstrom R."/>
            <person name="Stieglmeier M."/>
            <person name="Klingl A."/>
            <person name="Woyke T."/>
            <person name="Ryan C.M."/>
            <person name="Banfield J.F."/>
        </authorList>
    </citation>
    <scope>NUCLEOTIDE SEQUENCE [LARGE SCALE GENOMIC DNA]</scope>
</reference>
<dbReference type="EMBL" id="PFIJ01000010">
    <property type="protein sequence ID" value="PIX29246.1"/>
    <property type="molecule type" value="Genomic_DNA"/>
</dbReference>
<evidence type="ECO:0000259" key="7">
    <source>
        <dbReference type="Pfam" id="PF08281"/>
    </source>
</evidence>
<dbReference type="SUPFAM" id="SSF88659">
    <property type="entry name" value="Sigma3 and sigma4 domains of RNA polymerase sigma factors"/>
    <property type="match status" value="1"/>
</dbReference>
<dbReference type="Gene3D" id="1.10.1740.10">
    <property type="match status" value="1"/>
</dbReference>
<evidence type="ECO:0000256" key="2">
    <source>
        <dbReference type="ARBA" id="ARBA00023015"/>
    </source>
</evidence>
<accession>A0A2H9N5Q1</accession>
<dbReference type="InterPro" id="IPR013324">
    <property type="entry name" value="RNA_pol_sigma_r3/r4-like"/>
</dbReference>
<dbReference type="Pfam" id="PF04542">
    <property type="entry name" value="Sigma70_r2"/>
    <property type="match status" value="1"/>
</dbReference>
<feature type="domain" description="RNA polymerase sigma factor 70 region 4 type 2" evidence="7">
    <location>
        <begin position="128"/>
        <end position="179"/>
    </location>
</feature>
<dbReference type="Proteomes" id="UP000236842">
    <property type="component" value="Unassembled WGS sequence"/>
</dbReference>
<dbReference type="InterPro" id="IPR036388">
    <property type="entry name" value="WH-like_DNA-bd_sf"/>
</dbReference>
<keyword evidence="3" id="KW-0731">Sigma factor</keyword>
<protein>
    <recommendedName>
        <fullName evidence="10">RNA polymerase sigma factor 70 region 4 type 2 domain-containing protein</fullName>
    </recommendedName>
</protein>
<evidence type="ECO:0000313" key="8">
    <source>
        <dbReference type="EMBL" id="PIX29246.1"/>
    </source>
</evidence>
<dbReference type="PANTHER" id="PTHR43133:SF52">
    <property type="entry name" value="ECF RNA POLYMERASE SIGMA FACTOR SIGL"/>
    <property type="match status" value="1"/>
</dbReference>
<gene>
    <name evidence="8" type="ORF">COZ64_00595</name>
</gene>
<dbReference type="AlphaFoldDB" id="A0A2H9N5Q1"/>
<dbReference type="InterPro" id="IPR013249">
    <property type="entry name" value="RNA_pol_sigma70_r4_t2"/>
</dbReference>
<feature type="domain" description="RNA polymerase sigma-70 region 2" evidence="6">
    <location>
        <begin position="29"/>
        <end position="95"/>
    </location>
</feature>
<comment type="similarity">
    <text evidence="1">Belongs to the sigma-70 factor family. ECF subfamily.</text>
</comment>
<keyword evidence="4" id="KW-0238">DNA-binding</keyword>
<dbReference type="Pfam" id="PF08281">
    <property type="entry name" value="Sigma70_r4_2"/>
    <property type="match status" value="1"/>
</dbReference>
<dbReference type="SUPFAM" id="SSF88946">
    <property type="entry name" value="Sigma2 domain of RNA polymerase sigma factors"/>
    <property type="match status" value="1"/>
</dbReference>
<proteinExistence type="inferred from homology"/>
<evidence type="ECO:0000259" key="6">
    <source>
        <dbReference type="Pfam" id="PF04542"/>
    </source>
</evidence>
<dbReference type="InterPro" id="IPR013325">
    <property type="entry name" value="RNA_pol_sigma_r2"/>
</dbReference>
<name>A0A2H9N5Q1_9BACT</name>
<evidence type="ECO:0000256" key="4">
    <source>
        <dbReference type="ARBA" id="ARBA00023125"/>
    </source>
</evidence>
<dbReference type="GO" id="GO:0003677">
    <property type="term" value="F:DNA binding"/>
    <property type="evidence" value="ECO:0007669"/>
    <property type="project" value="UniProtKB-KW"/>
</dbReference>